<dbReference type="InterPro" id="IPR017109">
    <property type="entry name" value="AP4_complex_esu"/>
</dbReference>
<evidence type="ECO:0000313" key="8">
    <source>
        <dbReference type="EMBL" id="KAJ0988924.1"/>
    </source>
</evidence>
<evidence type="ECO:0000256" key="6">
    <source>
        <dbReference type="SAM" id="MobiDB-lite"/>
    </source>
</evidence>
<keyword evidence="3 5" id="KW-0653">Protein transport</keyword>
<keyword evidence="4 5" id="KW-0472">Membrane</keyword>
<dbReference type="InterPro" id="IPR050840">
    <property type="entry name" value="Adaptor_Complx_Large_Subunit"/>
</dbReference>
<dbReference type="Pfam" id="PF01602">
    <property type="entry name" value="Adaptin_N"/>
    <property type="match status" value="1"/>
</dbReference>
<dbReference type="GO" id="GO:0030124">
    <property type="term" value="C:AP-4 adaptor complex"/>
    <property type="evidence" value="ECO:0007669"/>
    <property type="project" value="UniProtKB-UniRule"/>
</dbReference>
<dbReference type="Proteomes" id="UP001085076">
    <property type="component" value="Miscellaneous, Linkage group lg01"/>
</dbReference>
<evidence type="ECO:0000256" key="1">
    <source>
        <dbReference type="ARBA" id="ARBA00004308"/>
    </source>
</evidence>
<sequence length="958" mass="105138">MGSQGGWGQSKEFLDLVKSIGEARSKAEEDRIVLSEIETLKRRIADPDVPRRRMKEYIIRLVYVEMLGHDASFGYIHAVKMTHDDSLALKRTGYLAVTLFLNEDHDLIILIVNTIQKDLRSDNYLVVCAALTACCRLINEETIPAVLPQVVELLGHPKEAVRKKAVMALHRFYQRAPGSVSHLLSNFRKRLCDSDPGVMGATLCPLFDLITVDRSPYKDLVMSFVSILKQVAEKRLPKSYEYHQTPAPFIQIKLLKILALLGNGDKQASEQMYTILGDIFRKGESTSNIGNAILYQCICCVSSICPNTKLLEVAAETTSKFLKSDNHNLRYMGIDALGRLIKINPEIAEEHQLAVIDCLEDPDDTLKRKTFELLYKMTKSTNVEVIVDRMIEYMININDHHYKTEIASRCVELAEQYAPSNHWFIQTMNKVFEHAGDLVNVRVAHNLMRLIAEGFGDEDEGADSQLRSSAVDSYLRILGEPKLPSVFLQVICWVLGEYGTMDGKYSASYIIGRLCDVAEAHATDDTVKAYATTAIMKIFSFEIAAGKKLEMLPECQSLIDELSASHSTDLQQRAYELQALLGLDAHVVESVMPLDASCEDIEVDRSLSFLGSFVQQSLEKGARPYIPDNERSGMSHISNFRSQDPHEVSSHGLRFEAYELPKLALPSNTPISLVPPTDLVPVSEPTYARDIQPPPKVATSSDALSADIGVKLRLEGVQKKWGKPTYSSPAASSSSSTSQKTVNGVTHLDGVGTASAQTRDNLYDSRRQHVEVSAEKQKLAASLFGASSSKNEKKASSHKSIKGSTGNVEKSTTVVKTVASSESSKQGTSAPPPPDLLDLGEPAPESKPSIDPFQQLEGLLGPTPVQTTPESSVVAGPKAPDLMALYGDIPITNPSGSSTNPMVTNLYAANKNSQGATNVSTLKKGPNPQDSLEKDAIARQVGVTPSGKNPNLFRDLFG</sequence>
<dbReference type="OrthoDB" id="29308at2759"/>
<keyword evidence="5" id="KW-0333">Golgi apparatus</keyword>
<comment type="caution">
    <text evidence="8">The sequence shown here is derived from an EMBL/GenBank/DDBJ whole genome shotgun (WGS) entry which is preliminary data.</text>
</comment>
<organism evidence="8 9">
    <name type="scientific">Dioscorea zingiberensis</name>
    <dbReference type="NCBI Taxonomy" id="325984"/>
    <lineage>
        <taxon>Eukaryota</taxon>
        <taxon>Viridiplantae</taxon>
        <taxon>Streptophyta</taxon>
        <taxon>Embryophyta</taxon>
        <taxon>Tracheophyta</taxon>
        <taxon>Spermatophyta</taxon>
        <taxon>Magnoliopsida</taxon>
        <taxon>Liliopsida</taxon>
        <taxon>Dioscoreales</taxon>
        <taxon>Dioscoreaceae</taxon>
        <taxon>Dioscorea</taxon>
    </lineage>
</organism>
<evidence type="ECO:0000256" key="3">
    <source>
        <dbReference type="ARBA" id="ARBA00022927"/>
    </source>
</evidence>
<dbReference type="GO" id="GO:0016192">
    <property type="term" value="P:vesicle-mediated transport"/>
    <property type="evidence" value="ECO:0007669"/>
    <property type="project" value="UniProtKB-UniRule"/>
</dbReference>
<name>A0A9D5HU32_9LILI</name>
<dbReference type="PIRSF" id="PIRSF037097">
    <property type="entry name" value="AP4_complex_epsilon"/>
    <property type="match status" value="1"/>
</dbReference>
<feature type="region of interest" description="Disordered" evidence="6">
    <location>
        <begin position="785"/>
        <end position="874"/>
    </location>
</feature>
<dbReference type="InterPro" id="IPR016024">
    <property type="entry name" value="ARM-type_fold"/>
</dbReference>
<reference evidence="8" key="2">
    <citation type="journal article" date="2022" name="Hortic Res">
        <title>The genome of Dioscorea zingiberensis sheds light on the biosynthesis, origin and evolution of the medicinally important diosgenin saponins.</title>
        <authorList>
            <person name="Li Y."/>
            <person name="Tan C."/>
            <person name="Li Z."/>
            <person name="Guo J."/>
            <person name="Li S."/>
            <person name="Chen X."/>
            <person name="Wang C."/>
            <person name="Dai X."/>
            <person name="Yang H."/>
            <person name="Song W."/>
            <person name="Hou L."/>
            <person name="Xu J."/>
            <person name="Tong Z."/>
            <person name="Xu A."/>
            <person name="Yuan X."/>
            <person name="Wang W."/>
            <person name="Yang Q."/>
            <person name="Chen L."/>
            <person name="Sun Z."/>
            <person name="Wang K."/>
            <person name="Pan B."/>
            <person name="Chen J."/>
            <person name="Bao Y."/>
            <person name="Liu F."/>
            <person name="Qi X."/>
            <person name="Gang D.R."/>
            <person name="Wen J."/>
            <person name="Li J."/>
        </authorList>
    </citation>
    <scope>NUCLEOTIDE SEQUENCE</scope>
    <source>
        <strain evidence="8">Dzin_1.0</strain>
    </source>
</reference>
<feature type="compositionally biased region" description="Polar residues" evidence="6">
    <location>
        <begin position="802"/>
        <end position="829"/>
    </location>
</feature>
<accession>A0A9D5HU32</accession>
<dbReference type="AlphaFoldDB" id="A0A9D5HU32"/>
<dbReference type="Gene3D" id="1.25.10.10">
    <property type="entry name" value="Leucine-rich Repeat Variant"/>
    <property type="match status" value="1"/>
</dbReference>
<dbReference type="GO" id="GO:0012505">
    <property type="term" value="C:endomembrane system"/>
    <property type="evidence" value="ECO:0007669"/>
    <property type="project" value="UniProtKB-SubCell"/>
</dbReference>
<evidence type="ECO:0000313" key="9">
    <source>
        <dbReference type="Proteomes" id="UP001085076"/>
    </source>
</evidence>
<proteinExistence type="inferred from homology"/>
<evidence type="ECO:0000256" key="2">
    <source>
        <dbReference type="ARBA" id="ARBA00022448"/>
    </source>
</evidence>
<comment type="similarity">
    <text evidence="5">Belongs to the adaptor complexes large subunit family.</text>
</comment>
<dbReference type="PANTHER" id="PTHR22780">
    <property type="entry name" value="ADAPTIN, ALPHA/GAMMA/EPSILON"/>
    <property type="match status" value="1"/>
</dbReference>
<gene>
    <name evidence="8" type="ORF">J5N97_007280</name>
</gene>
<reference evidence="8" key="1">
    <citation type="submission" date="2021-03" db="EMBL/GenBank/DDBJ databases">
        <authorList>
            <person name="Li Z."/>
            <person name="Yang C."/>
        </authorList>
    </citation>
    <scope>NUCLEOTIDE SEQUENCE</scope>
    <source>
        <strain evidence="8">Dzin_1.0</strain>
        <tissue evidence="8">Leaf</tissue>
    </source>
</reference>
<dbReference type="InterPro" id="IPR002553">
    <property type="entry name" value="Clathrin/coatomer_adapt-like_N"/>
</dbReference>
<dbReference type="GO" id="GO:0006886">
    <property type="term" value="P:intracellular protein transport"/>
    <property type="evidence" value="ECO:0007669"/>
    <property type="project" value="UniProtKB-UniRule"/>
</dbReference>
<comment type="subcellular location">
    <subcellularLocation>
        <location evidence="1">Endomembrane system</location>
    </subcellularLocation>
</comment>
<protein>
    <recommendedName>
        <fullName evidence="5">AP-4 complex subunit epsilon</fullName>
    </recommendedName>
</protein>
<dbReference type="SUPFAM" id="SSF48371">
    <property type="entry name" value="ARM repeat"/>
    <property type="match status" value="1"/>
</dbReference>
<dbReference type="InterPro" id="IPR011989">
    <property type="entry name" value="ARM-like"/>
</dbReference>
<evidence type="ECO:0000256" key="5">
    <source>
        <dbReference type="PIRNR" id="PIRNR037097"/>
    </source>
</evidence>
<evidence type="ECO:0000259" key="7">
    <source>
        <dbReference type="Pfam" id="PF01602"/>
    </source>
</evidence>
<feature type="region of interest" description="Disordered" evidence="6">
    <location>
        <begin position="721"/>
        <end position="745"/>
    </location>
</feature>
<comment type="subunit">
    <text evidence="5">Adaptor protein complex 4 (AP-4) is a heterotetramer composed of two large adaptins, a medium adaptin and a small adaptin.</text>
</comment>
<evidence type="ECO:0000256" key="4">
    <source>
        <dbReference type="ARBA" id="ARBA00023136"/>
    </source>
</evidence>
<feature type="domain" description="Clathrin/coatomer adaptor adaptin-like N-terminal" evidence="7">
    <location>
        <begin position="37"/>
        <end position="582"/>
    </location>
</feature>
<dbReference type="EMBL" id="JAGGNH010000001">
    <property type="protein sequence ID" value="KAJ0988924.1"/>
    <property type="molecule type" value="Genomic_DNA"/>
</dbReference>
<keyword evidence="9" id="KW-1185">Reference proteome</keyword>
<comment type="function">
    <text evidence="5">Subunit of novel type of clathrin- or non-clathrin-associated protein coat involved in targeting proteins from the trans-Golgi network (TGN) to the endosomal-lysosomal system.</text>
</comment>
<keyword evidence="2 5" id="KW-0813">Transport</keyword>
<feature type="compositionally biased region" description="Low complexity" evidence="6">
    <location>
        <begin position="724"/>
        <end position="738"/>
    </location>
</feature>